<comment type="caution">
    <text evidence="1">The sequence shown here is derived from an EMBL/GenBank/DDBJ whole genome shotgun (WGS) entry which is preliminary data.</text>
</comment>
<name>A0ACC1S277_9HYPO</name>
<proteinExistence type="predicted"/>
<dbReference type="EMBL" id="JANRMS010001157">
    <property type="protein sequence ID" value="KAJ3530559.1"/>
    <property type="molecule type" value="Genomic_DNA"/>
</dbReference>
<keyword evidence="2" id="KW-1185">Reference proteome</keyword>
<evidence type="ECO:0000313" key="1">
    <source>
        <dbReference type="EMBL" id="KAJ3530559.1"/>
    </source>
</evidence>
<protein>
    <submittedName>
        <fullName evidence="1">Uncharacterized protein</fullName>
    </submittedName>
</protein>
<sequence length="219" mass="24242">MNNHKDHTSDLIKQCGLILMEKLGDFPDMLAKLGSGIKQKVDKSQYEIDLLLCQQSDTSDAEKRVTAIQSTLEACKTAMETELNNEAKLQECKVAIELVSPRAFVVATEEAQDAQAKIAAEIQSKEKELKSARQDMEKLSEGNEHILASLAAEREKMTRSSMRWIQYSEYSVLINRIGNVLEAGPKGMQRIVDALAEHGLDFDDLVADRAAPSSSEETG</sequence>
<reference evidence="1" key="1">
    <citation type="submission" date="2022-08" db="EMBL/GenBank/DDBJ databases">
        <title>Genome Sequence of Fusarium decemcellulare.</title>
        <authorList>
            <person name="Buettner E."/>
        </authorList>
    </citation>
    <scope>NUCLEOTIDE SEQUENCE</scope>
    <source>
        <strain evidence="1">Babe19</strain>
    </source>
</reference>
<gene>
    <name evidence="1" type="ORF">NM208_g9274</name>
</gene>
<accession>A0ACC1S277</accession>
<organism evidence="1 2">
    <name type="scientific">Fusarium decemcellulare</name>
    <dbReference type="NCBI Taxonomy" id="57161"/>
    <lineage>
        <taxon>Eukaryota</taxon>
        <taxon>Fungi</taxon>
        <taxon>Dikarya</taxon>
        <taxon>Ascomycota</taxon>
        <taxon>Pezizomycotina</taxon>
        <taxon>Sordariomycetes</taxon>
        <taxon>Hypocreomycetidae</taxon>
        <taxon>Hypocreales</taxon>
        <taxon>Nectriaceae</taxon>
        <taxon>Fusarium</taxon>
        <taxon>Fusarium decemcellulare species complex</taxon>
    </lineage>
</organism>
<evidence type="ECO:0000313" key="2">
    <source>
        <dbReference type="Proteomes" id="UP001148629"/>
    </source>
</evidence>
<dbReference type="Proteomes" id="UP001148629">
    <property type="component" value="Unassembled WGS sequence"/>
</dbReference>